<comment type="caution">
    <text evidence="2">The sequence shown here is derived from an EMBL/GenBank/DDBJ whole genome shotgun (WGS) entry which is preliminary data.</text>
</comment>
<name>A0ABN3J3L8_9ACTN</name>
<evidence type="ECO:0000256" key="1">
    <source>
        <dbReference type="SAM" id="MobiDB-lite"/>
    </source>
</evidence>
<protein>
    <submittedName>
        <fullName evidence="2">Uncharacterized protein</fullName>
    </submittedName>
</protein>
<keyword evidence="3" id="KW-1185">Reference proteome</keyword>
<dbReference type="RefSeq" id="WP_344589929.1">
    <property type="nucleotide sequence ID" value="NZ_BAAARW010000012.1"/>
</dbReference>
<dbReference type="EMBL" id="BAAARW010000012">
    <property type="protein sequence ID" value="GAA2419950.1"/>
    <property type="molecule type" value="Genomic_DNA"/>
</dbReference>
<evidence type="ECO:0000313" key="2">
    <source>
        <dbReference type="EMBL" id="GAA2419950.1"/>
    </source>
</evidence>
<accession>A0ABN3J3L8</accession>
<proteinExistence type="predicted"/>
<evidence type="ECO:0000313" key="3">
    <source>
        <dbReference type="Proteomes" id="UP001501231"/>
    </source>
</evidence>
<dbReference type="Proteomes" id="UP001501231">
    <property type="component" value="Unassembled WGS sequence"/>
</dbReference>
<reference evidence="2 3" key="1">
    <citation type="journal article" date="2019" name="Int. J. Syst. Evol. Microbiol.">
        <title>The Global Catalogue of Microorganisms (GCM) 10K type strain sequencing project: providing services to taxonomists for standard genome sequencing and annotation.</title>
        <authorList>
            <consortium name="The Broad Institute Genomics Platform"/>
            <consortium name="The Broad Institute Genome Sequencing Center for Infectious Disease"/>
            <person name="Wu L."/>
            <person name="Ma J."/>
        </authorList>
    </citation>
    <scope>NUCLEOTIDE SEQUENCE [LARGE SCALE GENOMIC DNA]</scope>
    <source>
        <strain evidence="2 3">JCM 3325</strain>
    </source>
</reference>
<gene>
    <name evidence="2" type="ORF">GCM10010191_33890</name>
</gene>
<organism evidence="2 3">
    <name type="scientific">Actinomadura vinacea</name>
    <dbReference type="NCBI Taxonomy" id="115336"/>
    <lineage>
        <taxon>Bacteria</taxon>
        <taxon>Bacillati</taxon>
        <taxon>Actinomycetota</taxon>
        <taxon>Actinomycetes</taxon>
        <taxon>Streptosporangiales</taxon>
        <taxon>Thermomonosporaceae</taxon>
        <taxon>Actinomadura</taxon>
    </lineage>
</organism>
<sequence length="99" mass="10488">MDGIHESEPSSVYHVDDPDGSRAAAEVAELAGGAVARMFALVQEYDDDNDEPVREVVAYGMALPGGHVMTVLPSGAGLSKWQSVDSASRRTGSELVWLV</sequence>
<feature type="region of interest" description="Disordered" evidence="1">
    <location>
        <begin position="1"/>
        <end position="20"/>
    </location>
</feature>